<dbReference type="SUPFAM" id="SSF52402">
    <property type="entry name" value="Adenine nucleotide alpha hydrolases-like"/>
    <property type="match status" value="1"/>
</dbReference>
<sequence length="180" mass="20236">MGYSSSLIQRKFKDIVGKRYDSVLKDYSEFLLTDEEMVVPEIRSILVPLDSFVHDIGDEAIDVFSAYDATISLAYITDAGVIDLLKQTLGHESAEEFRAKKEEYGQRLLERTAAKLEERGFSTQTRMFVGHKGDDVARMAKNHDMVALCRSYADGESTGDSVSPIVLRLCQRVQTPALIY</sequence>
<protein>
    <submittedName>
        <fullName evidence="1">Universal stress protein</fullName>
    </submittedName>
</protein>
<evidence type="ECO:0000313" key="2">
    <source>
        <dbReference type="Proteomes" id="UP001065682"/>
    </source>
</evidence>
<dbReference type="Proteomes" id="UP001065682">
    <property type="component" value="Unassembled WGS sequence"/>
</dbReference>
<evidence type="ECO:0000313" key="1">
    <source>
        <dbReference type="EMBL" id="MCT8338003.1"/>
    </source>
</evidence>
<name>A0A9E4ZIW7_9EURY</name>
<dbReference type="RefSeq" id="WP_261598127.1">
    <property type="nucleotide sequence ID" value="NZ_VHLL01000007.1"/>
</dbReference>
<dbReference type="CDD" id="cd00293">
    <property type="entry name" value="USP-like"/>
    <property type="match status" value="1"/>
</dbReference>
<gene>
    <name evidence="1" type="ORF">FKB36_11035</name>
</gene>
<dbReference type="AlphaFoldDB" id="A0A9E4ZIW7"/>
<dbReference type="EMBL" id="VHLL01000007">
    <property type="protein sequence ID" value="MCT8338003.1"/>
    <property type="molecule type" value="Genomic_DNA"/>
</dbReference>
<comment type="caution">
    <text evidence="1">The sequence shown here is derived from an EMBL/GenBank/DDBJ whole genome shotgun (WGS) entry which is preliminary data.</text>
</comment>
<organism evidence="1 2">
    <name type="scientific">Methanoculleus formosensis</name>
    <dbReference type="NCBI Taxonomy" id="2590886"/>
    <lineage>
        <taxon>Archaea</taxon>
        <taxon>Methanobacteriati</taxon>
        <taxon>Methanobacteriota</taxon>
        <taxon>Stenosarchaea group</taxon>
        <taxon>Methanomicrobia</taxon>
        <taxon>Methanomicrobiales</taxon>
        <taxon>Methanomicrobiaceae</taxon>
        <taxon>Methanoculleus</taxon>
    </lineage>
</organism>
<reference evidence="1" key="1">
    <citation type="submission" date="2019-06" db="EMBL/GenBank/DDBJ databases">
        <title>Methanoculleus strain from Tamsui River, Taipei, Taiwan.</title>
        <authorList>
            <person name="You Y.-T."/>
            <person name="Chen S.-C."/>
            <person name="Lai S.-J."/>
            <person name="Lee Y.-C."/>
            <person name="Lai M.-C."/>
        </authorList>
    </citation>
    <scope>NUCLEOTIDE SEQUENCE</scope>
    <source>
        <strain evidence="1">Afa-1</strain>
    </source>
</reference>
<dbReference type="Gene3D" id="3.40.50.12370">
    <property type="match status" value="1"/>
</dbReference>
<proteinExistence type="predicted"/>
<accession>A0A9E4ZIW7</accession>
<keyword evidence="2" id="KW-1185">Reference proteome</keyword>